<evidence type="ECO:0000313" key="2">
    <source>
        <dbReference type="EMBL" id="TFK48773.1"/>
    </source>
</evidence>
<sequence length="329" mass="37626">MSAFDKLKELKEALVGDDHKEEPVPAGQSKSQDEVRAEINQEEHEMKKAQEKEGWSDKIKGVLDGGEAKRKREEEEERLRIEKEHAQAKENVETERGITGKLQDAFDGGKHRKEMEEAEFQRLEAEAKAAQREHGLVNHIKDALGSPDELEAKTMEINQKHREKAKQEEEESGHHLTDKIQDTLQRLSPKPTPPPEPEHFSDKVKNLWEQATPGEKDRQEIHAKEREETEEGFKAKLHSKFHGQEPPAKNRGWLAEKLNEMAGGGAKSEADEDKLDKIIDFYQEHILKQGDQHNESAIEQLKDEQISDGLRRAYNAVTGHELPVKDKPH</sequence>
<protein>
    <submittedName>
        <fullName evidence="2">Uncharacterized protein</fullName>
    </submittedName>
</protein>
<gene>
    <name evidence="2" type="ORF">OE88DRAFT_1663924</name>
</gene>
<keyword evidence="3" id="KW-1185">Reference proteome</keyword>
<proteinExistence type="predicted"/>
<feature type="compositionally biased region" description="Basic and acidic residues" evidence="1">
    <location>
        <begin position="107"/>
        <end position="117"/>
    </location>
</feature>
<feature type="compositionally biased region" description="Basic and acidic residues" evidence="1">
    <location>
        <begin position="196"/>
        <end position="206"/>
    </location>
</feature>
<dbReference type="Proteomes" id="UP000305948">
    <property type="component" value="Unassembled WGS sequence"/>
</dbReference>
<dbReference type="EMBL" id="ML213518">
    <property type="protein sequence ID" value="TFK48773.1"/>
    <property type="molecule type" value="Genomic_DNA"/>
</dbReference>
<evidence type="ECO:0000256" key="1">
    <source>
        <dbReference type="SAM" id="MobiDB-lite"/>
    </source>
</evidence>
<dbReference type="PANTHER" id="PTHR40462:SF1">
    <property type="entry name" value="EXPRESSED PROTEIN"/>
    <property type="match status" value="1"/>
</dbReference>
<feature type="region of interest" description="Disordered" evidence="1">
    <location>
        <begin position="1"/>
        <end position="117"/>
    </location>
</feature>
<dbReference type="OrthoDB" id="3050608at2759"/>
<dbReference type="AlphaFoldDB" id="A0A5C3MV10"/>
<reference evidence="2 3" key="1">
    <citation type="journal article" date="2019" name="Nat. Ecol. Evol.">
        <title>Megaphylogeny resolves global patterns of mushroom evolution.</title>
        <authorList>
            <person name="Varga T."/>
            <person name="Krizsan K."/>
            <person name="Foldi C."/>
            <person name="Dima B."/>
            <person name="Sanchez-Garcia M."/>
            <person name="Sanchez-Ramirez S."/>
            <person name="Szollosi G.J."/>
            <person name="Szarkandi J.G."/>
            <person name="Papp V."/>
            <person name="Albert L."/>
            <person name="Andreopoulos W."/>
            <person name="Angelini C."/>
            <person name="Antonin V."/>
            <person name="Barry K.W."/>
            <person name="Bougher N.L."/>
            <person name="Buchanan P."/>
            <person name="Buyck B."/>
            <person name="Bense V."/>
            <person name="Catcheside P."/>
            <person name="Chovatia M."/>
            <person name="Cooper J."/>
            <person name="Damon W."/>
            <person name="Desjardin D."/>
            <person name="Finy P."/>
            <person name="Geml J."/>
            <person name="Haridas S."/>
            <person name="Hughes K."/>
            <person name="Justo A."/>
            <person name="Karasinski D."/>
            <person name="Kautmanova I."/>
            <person name="Kiss B."/>
            <person name="Kocsube S."/>
            <person name="Kotiranta H."/>
            <person name="LaButti K.M."/>
            <person name="Lechner B.E."/>
            <person name="Liimatainen K."/>
            <person name="Lipzen A."/>
            <person name="Lukacs Z."/>
            <person name="Mihaltcheva S."/>
            <person name="Morgado L.N."/>
            <person name="Niskanen T."/>
            <person name="Noordeloos M.E."/>
            <person name="Ohm R.A."/>
            <person name="Ortiz-Santana B."/>
            <person name="Ovrebo C."/>
            <person name="Racz N."/>
            <person name="Riley R."/>
            <person name="Savchenko A."/>
            <person name="Shiryaev A."/>
            <person name="Soop K."/>
            <person name="Spirin V."/>
            <person name="Szebenyi C."/>
            <person name="Tomsovsky M."/>
            <person name="Tulloss R.E."/>
            <person name="Uehling J."/>
            <person name="Grigoriev I.V."/>
            <person name="Vagvolgyi C."/>
            <person name="Papp T."/>
            <person name="Martin F.M."/>
            <person name="Miettinen O."/>
            <person name="Hibbett D.S."/>
            <person name="Nagy L.G."/>
        </authorList>
    </citation>
    <scope>NUCLEOTIDE SEQUENCE [LARGE SCALE GENOMIC DNA]</scope>
    <source>
        <strain evidence="2 3">OMC1185</strain>
    </source>
</reference>
<evidence type="ECO:0000313" key="3">
    <source>
        <dbReference type="Proteomes" id="UP000305948"/>
    </source>
</evidence>
<accession>A0A5C3MV10</accession>
<name>A0A5C3MV10_9AGAM</name>
<feature type="compositionally biased region" description="Basic and acidic residues" evidence="1">
    <location>
        <begin position="172"/>
        <end position="181"/>
    </location>
</feature>
<feature type="compositionally biased region" description="Basic and acidic residues" evidence="1">
    <location>
        <begin position="214"/>
        <end position="232"/>
    </location>
</feature>
<feature type="compositionally biased region" description="Basic and acidic residues" evidence="1">
    <location>
        <begin position="1"/>
        <end position="23"/>
    </location>
</feature>
<organism evidence="2 3">
    <name type="scientific">Heliocybe sulcata</name>
    <dbReference type="NCBI Taxonomy" id="5364"/>
    <lineage>
        <taxon>Eukaryota</taxon>
        <taxon>Fungi</taxon>
        <taxon>Dikarya</taxon>
        <taxon>Basidiomycota</taxon>
        <taxon>Agaricomycotina</taxon>
        <taxon>Agaricomycetes</taxon>
        <taxon>Gloeophyllales</taxon>
        <taxon>Gloeophyllaceae</taxon>
        <taxon>Heliocybe</taxon>
    </lineage>
</organism>
<feature type="compositionally biased region" description="Basic and acidic residues" evidence="1">
    <location>
        <begin position="31"/>
        <end position="98"/>
    </location>
</feature>
<dbReference type="PANTHER" id="PTHR40462">
    <property type="entry name" value="CHROMOSOME 1, WHOLE GENOME SHOTGUN SEQUENCE"/>
    <property type="match status" value="1"/>
</dbReference>
<feature type="region of interest" description="Disordered" evidence="1">
    <location>
        <begin position="158"/>
        <end position="232"/>
    </location>
</feature>